<accession>A0A6H1ZAC6</accession>
<organism evidence="1">
    <name type="scientific">viral metagenome</name>
    <dbReference type="NCBI Taxonomy" id="1070528"/>
    <lineage>
        <taxon>unclassified sequences</taxon>
        <taxon>metagenomes</taxon>
        <taxon>organismal metagenomes</taxon>
    </lineage>
</organism>
<proteinExistence type="predicted"/>
<protein>
    <submittedName>
        <fullName evidence="1">Uncharacterized protein</fullName>
    </submittedName>
</protein>
<dbReference type="AlphaFoldDB" id="A0A6H1ZAC6"/>
<evidence type="ECO:0000313" key="1">
    <source>
        <dbReference type="EMBL" id="QJA44140.1"/>
    </source>
</evidence>
<gene>
    <name evidence="4" type="ORF">MM415A00093_0030</name>
    <name evidence="2" type="ORF">MM415B00143_0038</name>
    <name evidence="1" type="ORF">TM448A00087_0073</name>
    <name evidence="3" type="ORF">TM448B00099_0057</name>
</gene>
<name>A0A6H1ZAC6_9ZZZZ</name>
<dbReference type="EMBL" id="MT145187">
    <property type="protein sequence ID" value="QJI04537.1"/>
    <property type="molecule type" value="Genomic_DNA"/>
</dbReference>
<evidence type="ECO:0000313" key="4">
    <source>
        <dbReference type="EMBL" id="QJI04537.1"/>
    </source>
</evidence>
<reference evidence="1" key="1">
    <citation type="submission" date="2020-03" db="EMBL/GenBank/DDBJ databases">
        <title>The deep terrestrial virosphere.</title>
        <authorList>
            <person name="Holmfeldt K."/>
            <person name="Nilsson E."/>
            <person name="Simone D."/>
            <person name="Lopez-Fernandez M."/>
            <person name="Wu X."/>
            <person name="de Brujin I."/>
            <person name="Lundin D."/>
            <person name="Andersson A."/>
            <person name="Bertilsson S."/>
            <person name="Dopson M."/>
        </authorList>
    </citation>
    <scope>NUCLEOTIDE SEQUENCE</scope>
    <source>
        <strain evidence="4">MM415A00093</strain>
        <strain evidence="2">MM415B00143</strain>
        <strain evidence="1">TM448A00087</strain>
        <strain evidence="3">TM448B00099</strain>
    </source>
</reference>
<sequence length="74" mass="8461">MKTLTVKYKPEIDALPSVFTLSMCPKCGTFSFVDFDLSPVCPYCAAEEERVELKPYQPTDDQAYHFTGCGWERK</sequence>
<dbReference type="EMBL" id="MT143973">
    <property type="protein sequence ID" value="QJA44140.1"/>
    <property type="molecule type" value="Genomic_DNA"/>
</dbReference>
<evidence type="ECO:0000313" key="3">
    <source>
        <dbReference type="EMBL" id="QJH93581.1"/>
    </source>
</evidence>
<evidence type="ECO:0000313" key="2">
    <source>
        <dbReference type="EMBL" id="QJA67887.1"/>
    </source>
</evidence>
<dbReference type="EMBL" id="MT141577">
    <property type="protein sequence ID" value="QJA67887.1"/>
    <property type="molecule type" value="Genomic_DNA"/>
</dbReference>
<dbReference type="EMBL" id="MT144589">
    <property type="protein sequence ID" value="QJH93581.1"/>
    <property type="molecule type" value="Genomic_DNA"/>
</dbReference>